<organism evidence="1 2">
    <name type="scientific">Mya arenaria</name>
    <name type="common">Soft-shell clam</name>
    <dbReference type="NCBI Taxonomy" id="6604"/>
    <lineage>
        <taxon>Eukaryota</taxon>
        <taxon>Metazoa</taxon>
        <taxon>Spiralia</taxon>
        <taxon>Lophotrochozoa</taxon>
        <taxon>Mollusca</taxon>
        <taxon>Bivalvia</taxon>
        <taxon>Autobranchia</taxon>
        <taxon>Heteroconchia</taxon>
        <taxon>Euheterodonta</taxon>
        <taxon>Imparidentia</taxon>
        <taxon>Neoheterodontei</taxon>
        <taxon>Myida</taxon>
        <taxon>Myoidea</taxon>
        <taxon>Myidae</taxon>
        <taxon>Mya</taxon>
    </lineage>
</organism>
<dbReference type="InterPro" id="IPR032466">
    <property type="entry name" value="Metal_Hydrolase"/>
</dbReference>
<keyword evidence="2" id="KW-1185">Reference proteome</keyword>
<gene>
    <name evidence="1" type="ORF">MAR_010203</name>
</gene>
<dbReference type="Proteomes" id="UP001164746">
    <property type="component" value="Chromosome 4"/>
</dbReference>
<dbReference type="SUPFAM" id="SSF51556">
    <property type="entry name" value="Metallo-dependent hydrolases"/>
    <property type="match status" value="1"/>
</dbReference>
<protein>
    <submittedName>
        <fullName evidence="1">AGSA-like protein</fullName>
    </submittedName>
</protein>
<name>A0ABY7E1E7_MYAAR</name>
<sequence>MLAAFPEHFAGYDLVGQEDPGRTLLSYLDELLYPSTLDPPVNLPYFFHAGETSMPGRARRLTTMQLAMNSLIYSAMTDAEKMVAIKAWEAKWNAFVRAALHDTGPAA</sequence>
<accession>A0ABY7E1E7</accession>
<dbReference type="Gene3D" id="3.20.20.140">
    <property type="entry name" value="Metal-dependent hydrolases"/>
    <property type="match status" value="1"/>
</dbReference>
<reference evidence="1" key="1">
    <citation type="submission" date="2022-11" db="EMBL/GenBank/DDBJ databases">
        <title>Centuries of genome instability and evolution in soft-shell clam transmissible cancer (bioRxiv).</title>
        <authorList>
            <person name="Hart S.F.M."/>
            <person name="Yonemitsu M.A."/>
            <person name="Giersch R.M."/>
            <person name="Beal B.F."/>
            <person name="Arriagada G."/>
            <person name="Davis B.W."/>
            <person name="Ostrander E.A."/>
            <person name="Goff S.P."/>
            <person name="Metzger M.J."/>
        </authorList>
    </citation>
    <scope>NUCLEOTIDE SEQUENCE</scope>
    <source>
        <strain evidence="1">MELC-2E11</strain>
        <tissue evidence="1">Siphon/mantle</tissue>
    </source>
</reference>
<proteinExistence type="predicted"/>
<dbReference type="EMBL" id="CP111015">
    <property type="protein sequence ID" value="WAR03645.1"/>
    <property type="molecule type" value="Genomic_DNA"/>
</dbReference>
<evidence type="ECO:0000313" key="2">
    <source>
        <dbReference type="Proteomes" id="UP001164746"/>
    </source>
</evidence>
<evidence type="ECO:0000313" key="1">
    <source>
        <dbReference type="EMBL" id="WAR03645.1"/>
    </source>
</evidence>